<comment type="caution">
    <text evidence="1">The sequence shown here is derived from an EMBL/GenBank/DDBJ whole genome shotgun (WGS) entry which is preliminary data.</text>
</comment>
<gene>
    <name evidence="1" type="ORF">QJS10_CPB17g01136</name>
</gene>
<dbReference type="CDD" id="cd06257">
    <property type="entry name" value="DnaJ"/>
    <property type="match status" value="1"/>
</dbReference>
<dbReference type="Gene3D" id="1.25.40.10">
    <property type="entry name" value="Tetratricopeptide repeat domain"/>
    <property type="match status" value="1"/>
</dbReference>
<dbReference type="PANTHER" id="PTHR46816:SF1">
    <property type="entry name" value="TETRATRICOPEPTIDE REPEAT (TPR)-LIKE SUPERFAMILY PROTEIN"/>
    <property type="match status" value="1"/>
</dbReference>
<dbReference type="EMBL" id="JAUJYO010000017">
    <property type="protein sequence ID" value="KAK1292414.1"/>
    <property type="molecule type" value="Genomic_DNA"/>
</dbReference>
<name>A0AAV9CVE5_ACOCL</name>
<sequence>MSSSSSSPSFAGEKKHWWLSNRKIIERYIKDSRALLSTQTPSDVSAALHLLDAALAVSPRLETALELKARSLLFLRRFRDVADMLQDYIPSFKCHHSDSYSSSVSLSSTSSSDGSSSNQSSKDKVKLLAFSSDDYSGTISSSSSSSSSSSCCIHGDGQSFKCFSVSDLKKMVLSGLSKNPEKEGQWRYVVLGQACYHLGLMEDAVVLLQTAKRLATAAFRRRSNTFSDDVISNSPSSTLHPSSESADVSRLLTHVKLLLRRRAAALAAHDSGLHAESIRHFTKLLEGGGAGRAGSVPATFIADCYVHRSRAYRASGRALAESIADCNRALAVDPSSIPALSTRASLFESARCVPECLRDLEHLKLLYGSFLRDRKLPGGPAWARPATGHWPMYRDVPAALRAVADKINELRGLSGCCNVDYYALVGLRRGCSRAELGRAHLLLTLRHRPDKAAGFVDRCEFVDGRDVDAVRDQARMSALLLYRLLQKAQSNILGCISEEEANYAEKQRQIAVAAALVQPASPPPEPIMGSGQPAASASAAAAVAVSVFQGVFCRDLAVVGSLISQAGFNRPMPVKYEALSC</sequence>
<dbReference type="InterPro" id="IPR011990">
    <property type="entry name" value="TPR-like_helical_dom_sf"/>
</dbReference>
<proteinExistence type="predicted"/>
<accession>A0AAV9CVE5</accession>
<reference evidence="1" key="1">
    <citation type="journal article" date="2023" name="Nat. Commun.">
        <title>Diploid and tetraploid genomes of Acorus and the evolution of monocots.</title>
        <authorList>
            <person name="Ma L."/>
            <person name="Liu K.W."/>
            <person name="Li Z."/>
            <person name="Hsiao Y.Y."/>
            <person name="Qi Y."/>
            <person name="Fu T."/>
            <person name="Tang G.D."/>
            <person name="Zhang D."/>
            <person name="Sun W.H."/>
            <person name="Liu D.K."/>
            <person name="Li Y."/>
            <person name="Chen G.Z."/>
            <person name="Liu X.D."/>
            <person name="Liao X.Y."/>
            <person name="Jiang Y.T."/>
            <person name="Yu X."/>
            <person name="Hao Y."/>
            <person name="Huang J."/>
            <person name="Zhao X.W."/>
            <person name="Ke S."/>
            <person name="Chen Y.Y."/>
            <person name="Wu W.L."/>
            <person name="Hsu J.L."/>
            <person name="Lin Y.F."/>
            <person name="Huang M.D."/>
            <person name="Li C.Y."/>
            <person name="Huang L."/>
            <person name="Wang Z.W."/>
            <person name="Zhao X."/>
            <person name="Zhong W.Y."/>
            <person name="Peng D.H."/>
            <person name="Ahmad S."/>
            <person name="Lan S."/>
            <person name="Zhang J.S."/>
            <person name="Tsai W.C."/>
            <person name="Van de Peer Y."/>
            <person name="Liu Z.J."/>
        </authorList>
    </citation>
    <scope>NUCLEOTIDE SEQUENCE</scope>
    <source>
        <strain evidence="1">CP</strain>
    </source>
</reference>
<evidence type="ECO:0000313" key="1">
    <source>
        <dbReference type="EMBL" id="KAK1292414.1"/>
    </source>
</evidence>
<reference evidence="1" key="2">
    <citation type="submission" date="2023-06" db="EMBL/GenBank/DDBJ databases">
        <authorList>
            <person name="Ma L."/>
            <person name="Liu K.-W."/>
            <person name="Li Z."/>
            <person name="Hsiao Y.-Y."/>
            <person name="Qi Y."/>
            <person name="Fu T."/>
            <person name="Tang G."/>
            <person name="Zhang D."/>
            <person name="Sun W.-H."/>
            <person name="Liu D.-K."/>
            <person name="Li Y."/>
            <person name="Chen G.-Z."/>
            <person name="Liu X.-D."/>
            <person name="Liao X.-Y."/>
            <person name="Jiang Y.-T."/>
            <person name="Yu X."/>
            <person name="Hao Y."/>
            <person name="Huang J."/>
            <person name="Zhao X.-W."/>
            <person name="Ke S."/>
            <person name="Chen Y.-Y."/>
            <person name="Wu W.-L."/>
            <person name="Hsu J.-L."/>
            <person name="Lin Y.-F."/>
            <person name="Huang M.-D."/>
            <person name="Li C.-Y."/>
            <person name="Huang L."/>
            <person name="Wang Z.-W."/>
            <person name="Zhao X."/>
            <person name="Zhong W.-Y."/>
            <person name="Peng D.-H."/>
            <person name="Ahmad S."/>
            <person name="Lan S."/>
            <person name="Zhang J.-S."/>
            <person name="Tsai W.-C."/>
            <person name="Van De Peer Y."/>
            <person name="Liu Z.-J."/>
        </authorList>
    </citation>
    <scope>NUCLEOTIDE SEQUENCE</scope>
    <source>
        <strain evidence="1">CP</strain>
        <tissue evidence="1">Leaves</tissue>
    </source>
</reference>
<protein>
    <recommendedName>
        <fullName evidence="3">J domain-containing protein</fullName>
    </recommendedName>
</protein>
<dbReference type="InterPro" id="IPR001623">
    <property type="entry name" value="DnaJ_domain"/>
</dbReference>
<dbReference type="Proteomes" id="UP001180020">
    <property type="component" value="Unassembled WGS sequence"/>
</dbReference>
<organism evidence="1 2">
    <name type="scientific">Acorus calamus</name>
    <name type="common">Sweet flag</name>
    <dbReference type="NCBI Taxonomy" id="4465"/>
    <lineage>
        <taxon>Eukaryota</taxon>
        <taxon>Viridiplantae</taxon>
        <taxon>Streptophyta</taxon>
        <taxon>Embryophyta</taxon>
        <taxon>Tracheophyta</taxon>
        <taxon>Spermatophyta</taxon>
        <taxon>Magnoliopsida</taxon>
        <taxon>Liliopsida</taxon>
        <taxon>Acoraceae</taxon>
        <taxon>Acorus</taxon>
    </lineage>
</organism>
<dbReference type="AlphaFoldDB" id="A0AAV9CVE5"/>
<evidence type="ECO:0008006" key="3">
    <source>
        <dbReference type="Google" id="ProtNLM"/>
    </source>
</evidence>
<dbReference type="SUPFAM" id="SSF48452">
    <property type="entry name" value="TPR-like"/>
    <property type="match status" value="1"/>
</dbReference>
<keyword evidence="2" id="KW-1185">Reference proteome</keyword>
<evidence type="ECO:0000313" key="2">
    <source>
        <dbReference type="Proteomes" id="UP001180020"/>
    </source>
</evidence>
<dbReference type="PANTHER" id="PTHR46816">
    <property type="entry name" value="OS01G0273500 PROTEIN"/>
    <property type="match status" value="1"/>
</dbReference>